<dbReference type="GO" id="GO:0004984">
    <property type="term" value="F:olfactory receptor activity"/>
    <property type="evidence" value="ECO:0007669"/>
    <property type="project" value="InterPro"/>
</dbReference>
<keyword evidence="11" id="KW-1185">Reference proteome</keyword>
<keyword evidence="10" id="KW-0675">Receptor</keyword>
<evidence type="ECO:0000259" key="9">
    <source>
        <dbReference type="PROSITE" id="PS50262"/>
    </source>
</evidence>
<dbReference type="Pfam" id="PF13853">
    <property type="entry name" value="7tm_4"/>
    <property type="match status" value="1"/>
</dbReference>
<accession>A0AAD8G4Z4</accession>
<comment type="caution">
    <text evidence="10">The sequence shown here is derived from an EMBL/GenBank/DDBJ whole genome shotgun (WGS) entry which is preliminary data.</text>
</comment>
<dbReference type="SUPFAM" id="SSF81321">
    <property type="entry name" value="Family A G protein-coupled receptor-like"/>
    <property type="match status" value="1"/>
</dbReference>
<dbReference type="EMBL" id="JAGXEW010000009">
    <property type="protein sequence ID" value="KAK1168138.1"/>
    <property type="molecule type" value="Genomic_DNA"/>
</dbReference>
<keyword evidence="4" id="KW-0552">Olfaction</keyword>
<sequence length="342" mass="38070">MASKNNTVGITEFIVTGFNDLEHPKAVGIVILIIYSLILLGSTTNICIIVSDKRLHTPMYFLICNLAIVDIMYSSSASVTMLTILLVGVKTVSYKPCAAQMFLYHMGDFMEAFAIGLMAFDRLVAISNPLRYHSILTNTRILLLVLTTLVINSAVVGTLAGITEGLPYCHTVLKYTFCDYPGLVRAACVNPDDYFVFPTIVVSLVIYGNFVFILLSYIWIICTVFKISSESRKHMFSTCFSHMIVVVCYFVPKFVANILTRVGLVLTIPERNGLHIVATLVPSLVNPVQSHGTLAFELCCYYSLWKVENRLNDTSRYLPFTVTPNPRCVVNTATGYLNAYVE</sequence>
<dbReference type="Proteomes" id="UP001230051">
    <property type="component" value="Unassembled WGS sequence"/>
</dbReference>
<comment type="subcellular location">
    <subcellularLocation>
        <location evidence="1">Membrane</location>
        <topology evidence="1">Multi-pass membrane protein</topology>
    </subcellularLocation>
</comment>
<gene>
    <name evidence="10" type="primary">OR10G4</name>
    <name evidence="10" type="ORF">AOXY_G11014</name>
</gene>
<keyword evidence="2" id="KW-0716">Sensory transduction</keyword>
<dbReference type="InterPro" id="IPR000276">
    <property type="entry name" value="GPCR_Rhodpsn"/>
</dbReference>
<evidence type="ECO:0000256" key="7">
    <source>
        <dbReference type="ARBA" id="ARBA00023224"/>
    </source>
</evidence>
<feature type="transmembrane region" description="Helical" evidence="8">
    <location>
        <begin position="26"/>
        <end position="48"/>
    </location>
</feature>
<keyword evidence="7" id="KW-0807">Transducer</keyword>
<evidence type="ECO:0000256" key="1">
    <source>
        <dbReference type="ARBA" id="ARBA00004141"/>
    </source>
</evidence>
<dbReference type="Gene3D" id="1.20.1070.10">
    <property type="entry name" value="Rhodopsin 7-helix transmembrane proteins"/>
    <property type="match status" value="1"/>
</dbReference>
<feature type="transmembrane region" description="Helical" evidence="8">
    <location>
        <begin position="60"/>
        <end position="89"/>
    </location>
</feature>
<dbReference type="AlphaFoldDB" id="A0AAD8G4Z4"/>
<dbReference type="InterPro" id="IPR050402">
    <property type="entry name" value="OR51/52/56-like"/>
</dbReference>
<dbReference type="GO" id="GO:0004930">
    <property type="term" value="F:G protein-coupled receptor activity"/>
    <property type="evidence" value="ECO:0007669"/>
    <property type="project" value="InterPro"/>
</dbReference>
<dbReference type="SMART" id="SM01381">
    <property type="entry name" value="7TM_GPCR_Srsx"/>
    <property type="match status" value="1"/>
</dbReference>
<proteinExistence type="predicted"/>
<organism evidence="10 11">
    <name type="scientific">Acipenser oxyrinchus oxyrinchus</name>
    <dbReference type="NCBI Taxonomy" id="40147"/>
    <lineage>
        <taxon>Eukaryota</taxon>
        <taxon>Metazoa</taxon>
        <taxon>Chordata</taxon>
        <taxon>Craniata</taxon>
        <taxon>Vertebrata</taxon>
        <taxon>Euteleostomi</taxon>
        <taxon>Actinopterygii</taxon>
        <taxon>Chondrostei</taxon>
        <taxon>Acipenseriformes</taxon>
        <taxon>Acipenseridae</taxon>
        <taxon>Acipenser</taxon>
    </lineage>
</organism>
<keyword evidence="6 8" id="KW-0472">Membrane</keyword>
<feature type="domain" description="G-protein coupled receptors family 1 profile" evidence="9">
    <location>
        <begin position="41"/>
        <end position="290"/>
    </location>
</feature>
<keyword evidence="3 8" id="KW-0812">Transmembrane</keyword>
<feature type="transmembrane region" description="Helical" evidence="8">
    <location>
        <begin position="101"/>
        <end position="120"/>
    </location>
</feature>
<evidence type="ECO:0000256" key="5">
    <source>
        <dbReference type="ARBA" id="ARBA00022989"/>
    </source>
</evidence>
<feature type="transmembrane region" description="Helical" evidence="8">
    <location>
        <begin position="200"/>
        <end position="222"/>
    </location>
</feature>
<reference evidence="10" key="1">
    <citation type="submission" date="2022-02" db="EMBL/GenBank/DDBJ databases">
        <title>Atlantic sturgeon de novo genome assembly.</title>
        <authorList>
            <person name="Stock M."/>
            <person name="Klopp C."/>
            <person name="Guiguen Y."/>
            <person name="Cabau C."/>
            <person name="Parinello H."/>
            <person name="Santidrian Yebra-Pimentel E."/>
            <person name="Kuhl H."/>
            <person name="Dirks R.P."/>
            <person name="Guessner J."/>
            <person name="Wuertz S."/>
            <person name="Du K."/>
            <person name="Schartl M."/>
        </authorList>
    </citation>
    <scope>NUCLEOTIDE SEQUENCE</scope>
    <source>
        <strain evidence="10">STURGEONOMICS-FGT-2020</strain>
        <tissue evidence="10">Whole blood</tissue>
    </source>
</reference>
<evidence type="ECO:0000256" key="4">
    <source>
        <dbReference type="ARBA" id="ARBA00022725"/>
    </source>
</evidence>
<evidence type="ECO:0000313" key="11">
    <source>
        <dbReference type="Proteomes" id="UP001230051"/>
    </source>
</evidence>
<dbReference type="PRINTS" id="PR00245">
    <property type="entry name" value="OLFACTORYR"/>
</dbReference>
<evidence type="ECO:0000256" key="3">
    <source>
        <dbReference type="ARBA" id="ARBA00022692"/>
    </source>
</evidence>
<protein>
    <submittedName>
        <fullName evidence="10">Olfactory receptor 10G4-like</fullName>
    </submittedName>
</protein>
<dbReference type="PROSITE" id="PS50262">
    <property type="entry name" value="G_PROTEIN_RECEP_F1_2"/>
    <property type="match status" value="1"/>
</dbReference>
<keyword evidence="5 8" id="KW-1133">Transmembrane helix</keyword>
<evidence type="ECO:0000256" key="2">
    <source>
        <dbReference type="ARBA" id="ARBA00022606"/>
    </source>
</evidence>
<dbReference type="PANTHER" id="PTHR26450">
    <property type="entry name" value="OLFACTORY RECEPTOR 56B1-RELATED"/>
    <property type="match status" value="1"/>
</dbReference>
<dbReference type="InterPro" id="IPR000725">
    <property type="entry name" value="Olfact_rcpt"/>
</dbReference>
<name>A0AAD8G4Z4_ACIOX</name>
<evidence type="ECO:0000256" key="8">
    <source>
        <dbReference type="SAM" id="Phobius"/>
    </source>
</evidence>
<evidence type="ECO:0000256" key="6">
    <source>
        <dbReference type="ARBA" id="ARBA00023136"/>
    </source>
</evidence>
<evidence type="ECO:0000313" key="10">
    <source>
        <dbReference type="EMBL" id="KAK1168138.1"/>
    </source>
</evidence>
<dbReference type="GO" id="GO:0005886">
    <property type="term" value="C:plasma membrane"/>
    <property type="evidence" value="ECO:0007669"/>
    <property type="project" value="TreeGrafter"/>
</dbReference>
<dbReference type="InterPro" id="IPR017452">
    <property type="entry name" value="GPCR_Rhodpsn_7TM"/>
</dbReference>
<feature type="transmembrane region" description="Helical" evidence="8">
    <location>
        <begin position="141"/>
        <end position="162"/>
    </location>
</feature>